<feature type="transmembrane region" description="Helical" evidence="1">
    <location>
        <begin position="61"/>
        <end position="86"/>
    </location>
</feature>
<evidence type="ECO:0000313" key="3">
    <source>
        <dbReference type="Proteomes" id="UP000185003"/>
    </source>
</evidence>
<gene>
    <name evidence="2" type="ORF">SAMN04488055_4129</name>
</gene>
<organism evidence="2 3">
    <name type="scientific">Chitinophaga niabensis</name>
    <dbReference type="NCBI Taxonomy" id="536979"/>
    <lineage>
        <taxon>Bacteria</taxon>
        <taxon>Pseudomonadati</taxon>
        <taxon>Bacteroidota</taxon>
        <taxon>Chitinophagia</taxon>
        <taxon>Chitinophagales</taxon>
        <taxon>Chitinophagaceae</taxon>
        <taxon>Chitinophaga</taxon>
    </lineage>
</organism>
<dbReference type="RefSeq" id="WP_074241501.1">
    <property type="nucleotide sequence ID" value="NZ_FSRA01000002.1"/>
</dbReference>
<evidence type="ECO:0008006" key="4">
    <source>
        <dbReference type="Google" id="ProtNLM"/>
    </source>
</evidence>
<feature type="transmembrane region" description="Helical" evidence="1">
    <location>
        <begin position="98"/>
        <end position="116"/>
    </location>
</feature>
<feature type="transmembrane region" description="Helical" evidence="1">
    <location>
        <begin position="153"/>
        <end position="169"/>
    </location>
</feature>
<keyword evidence="1" id="KW-1133">Transmembrane helix</keyword>
<dbReference type="OrthoDB" id="9786064at2"/>
<proteinExistence type="predicted"/>
<keyword evidence="1" id="KW-0472">Membrane</keyword>
<feature type="transmembrane region" description="Helical" evidence="1">
    <location>
        <begin position="175"/>
        <end position="194"/>
    </location>
</feature>
<feature type="transmembrane region" description="Helical" evidence="1">
    <location>
        <begin position="201"/>
        <end position="220"/>
    </location>
</feature>
<keyword evidence="3" id="KW-1185">Reference proteome</keyword>
<reference evidence="3" key="1">
    <citation type="submission" date="2016-11" db="EMBL/GenBank/DDBJ databases">
        <authorList>
            <person name="Varghese N."/>
            <person name="Submissions S."/>
        </authorList>
    </citation>
    <scope>NUCLEOTIDE SEQUENCE [LARGE SCALE GENOMIC DNA]</scope>
    <source>
        <strain evidence="3">DSM 24787</strain>
    </source>
</reference>
<sequence>MEEQKAPITFSSGLRATAQVFSYLLHPLFIPLLITLAAVTALPEYFSIFKSDSRVFPFDTLYIRVAVSTLLFPLLVVVLARLLGFVGSIRLEVQRDRIIPYVSTIIFYFWTFYTFIRQGWSPEFLNAFFLGIFIAVIVSFVLNNFAKISMHTTGWGGVLGFMLCMMWGMQMNVALPLALAFVLAGIAATSRLVLHAHTTAEIYAGFIVGILSQVIAYSIVG</sequence>
<protein>
    <recommendedName>
        <fullName evidence="4">PAP2 superfamily protein</fullName>
    </recommendedName>
</protein>
<dbReference type="AlphaFoldDB" id="A0A1N6JLB5"/>
<feature type="transmembrane region" description="Helical" evidence="1">
    <location>
        <begin position="128"/>
        <end position="146"/>
    </location>
</feature>
<evidence type="ECO:0000313" key="2">
    <source>
        <dbReference type="EMBL" id="SIO44959.1"/>
    </source>
</evidence>
<dbReference type="Proteomes" id="UP000185003">
    <property type="component" value="Unassembled WGS sequence"/>
</dbReference>
<dbReference type="STRING" id="536979.SAMN04488055_4129"/>
<feature type="transmembrane region" description="Helical" evidence="1">
    <location>
        <begin position="20"/>
        <end position="41"/>
    </location>
</feature>
<keyword evidence="1" id="KW-0812">Transmembrane</keyword>
<dbReference type="EMBL" id="FSRA01000002">
    <property type="protein sequence ID" value="SIO44959.1"/>
    <property type="molecule type" value="Genomic_DNA"/>
</dbReference>
<accession>A0A1N6JLB5</accession>
<name>A0A1N6JLB5_9BACT</name>
<evidence type="ECO:0000256" key="1">
    <source>
        <dbReference type="SAM" id="Phobius"/>
    </source>
</evidence>